<dbReference type="InParanoid" id="A0A2R6QZT6"/>
<evidence type="ECO:0000256" key="3">
    <source>
        <dbReference type="PROSITE-ProRule" id="PRU00221"/>
    </source>
</evidence>
<dbReference type="InterPro" id="IPR001680">
    <property type="entry name" value="WD40_rpt"/>
</dbReference>
<feature type="compositionally biased region" description="Polar residues" evidence="4">
    <location>
        <begin position="351"/>
        <end position="360"/>
    </location>
</feature>
<dbReference type="Proteomes" id="UP000241394">
    <property type="component" value="Chromosome LG11"/>
</dbReference>
<dbReference type="PANTHER" id="PTHR19876">
    <property type="entry name" value="COATOMER"/>
    <property type="match status" value="1"/>
</dbReference>
<dbReference type="Pfam" id="PF23953">
    <property type="entry name" value="TPR_COPA_B"/>
    <property type="match status" value="1"/>
</dbReference>
<dbReference type="OrthoDB" id="10261470at2759"/>
<dbReference type="Gene3D" id="1.25.40.470">
    <property type="match status" value="1"/>
</dbReference>
<accession>A0A2R6QZT6</accession>
<dbReference type="GO" id="GO:0006886">
    <property type="term" value="P:intracellular protein transport"/>
    <property type="evidence" value="ECO:0007669"/>
    <property type="project" value="TreeGrafter"/>
</dbReference>
<feature type="repeat" description="WD" evidence="3">
    <location>
        <begin position="94"/>
        <end position="126"/>
    </location>
</feature>
<protein>
    <submittedName>
        <fullName evidence="6">Coatomer subunit beta-2 like</fullName>
    </submittedName>
</protein>
<dbReference type="PROSITE" id="PS50082">
    <property type="entry name" value="WD_REPEATS_2"/>
    <property type="match status" value="2"/>
</dbReference>
<dbReference type="PROSITE" id="PS50294">
    <property type="entry name" value="WD_REPEATS_REGION"/>
    <property type="match status" value="1"/>
</dbReference>
<dbReference type="InterPro" id="IPR050844">
    <property type="entry name" value="Coatomer_complex_subunit"/>
</dbReference>
<dbReference type="EMBL" id="NKQK01000011">
    <property type="protein sequence ID" value="PSS17907.1"/>
    <property type="molecule type" value="Genomic_DNA"/>
</dbReference>
<reference evidence="6 7" key="1">
    <citation type="submission" date="2017-07" db="EMBL/GenBank/DDBJ databases">
        <title>An improved, manually edited Actinidia chinensis var. chinensis (kiwifruit) genome highlights the challenges associated with draft genomes and gene prediction in plants.</title>
        <authorList>
            <person name="Pilkington S."/>
            <person name="Crowhurst R."/>
            <person name="Hilario E."/>
            <person name="Nardozza S."/>
            <person name="Fraser L."/>
            <person name="Peng Y."/>
            <person name="Gunaseelan K."/>
            <person name="Simpson R."/>
            <person name="Tahir J."/>
            <person name="Deroles S."/>
            <person name="Templeton K."/>
            <person name="Luo Z."/>
            <person name="Davy M."/>
            <person name="Cheng C."/>
            <person name="Mcneilage M."/>
            <person name="Scaglione D."/>
            <person name="Liu Y."/>
            <person name="Zhang Q."/>
            <person name="Datson P."/>
            <person name="De Silva N."/>
            <person name="Gardiner S."/>
            <person name="Bassett H."/>
            <person name="Chagne D."/>
            <person name="Mccallum J."/>
            <person name="Dzierzon H."/>
            <person name="Deng C."/>
            <person name="Wang Y.-Y."/>
            <person name="Barron N."/>
            <person name="Manako K."/>
            <person name="Bowen J."/>
            <person name="Foster T."/>
            <person name="Erridge Z."/>
            <person name="Tiffin H."/>
            <person name="Waite C."/>
            <person name="Davies K."/>
            <person name="Grierson E."/>
            <person name="Laing W."/>
            <person name="Kirk R."/>
            <person name="Chen X."/>
            <person name="Wood M."/>
            <person name="Montefiori M."/>
            <person name="Brummell D."/>
            <person name="Schwinn K."/>
            <person name="Catanach A."/>
            <person name="Fullerton C."/>
            <person name="Li D."/>
            <person name="Meiyalaghan S."/>
            <person name="Nieuwenhuizen N."/>
            <person name="Read N."/>
            <person name="Prakash R."/>
            <person name="Hunter D."/>
            <person name="Zhang H."/>
            <person name="Mckenzie M."/>
            <person name="Knabel M."/>
            <person name="Harris A."/>
            <person name="Allan A."/>
            <person name="Chen A."/>
            <person name="Janssen B."/>
            <person name="Plunkett B."/>
            <person name="Dwamena C."/>
            <person name="Voogd C."/>
            <person name="Leif D."/>
            <person name="Lafferty D."/>
            <person name="Souleyre E."/>
            <person name="Varkonyi-Gasic E."/>
            <person name="Gambi F."/>
            <person name="Hanley J."/>
            <person name="Yao J.-L."/>
            <person name="Cheung J."/>
            <person name="David K."/>
            <person name="Warren B."/>
            <person name="Marsh K."/>
            <person name="Snowden K."/>
            <person name="Lin-Wang K."/>
            <person name="Brian L."/>
            <person name="Martinez-Sanchez M."/>
            <person name="Wang M."/>
            <person name="Ileperuma N."/>
            <person name="Macnee N."/>
            <person name="Campin R."/>
            <person name="Mcatee P."/>
            <person name="Drummond R."/>
            <person name="Espley R."/>
            <person name="Ireland H."/>
            <person name="Wu R."/>
            <person name="Atkinson R."/>
            <person name="Karunairetnam S."/>
            <person name="Bulley S."/>
            <person name="Chunkath S."/>
            <person name="Hanley Z."/>
            <person name="Storey R."/>
            <person name="Thrimawithana A."/>
            <person name="Thomson S."/>
            <person name="David C."/>
            <person name="Testolin R."/>
        </authorList>
    </citation>
    <scope>NUCLEOTIDE SEQUENCE [LARGE SCALE GENOMIC DNA]</scope>
    <source>
        <strain evidence="7">cv. Red5</strain>
        <tissue evidence="6">Young leaf</tissue>
    </source>
</reference>
<feature type="repeat" description="WD" evidence="3">
    <location>
        <begin position="10"/>
        <end position="51"/>
    </location>
</feature>
<evidence type="ECO:0000256" key="1">
    <source>
        <dbReference type="ARBA" id="ARBA00022574"/>
    </source>
</evidence>
<dbReference type="Gene3D" id="2.130.10.10">
    <property type="entry name" value="YVTN repeat-like/Quinoprotein amine dehydrogenase"/>
    <property type="match status" value="1"/>
</dbReference>
<evidence type="ECO:0000313" key="7">
    <source>
        <dbReference type="Proteomes" id="UP000241394"/>
    </source>
</evidence>
<sequence>PLRLEIKRKLAQRSERVKSVDLHPTEPWILASLYSGTVCIWNYQSQTMVKSFEVTELPVRSAKFIARKQWVVAGADDMFIRVYNYNTMDKVKVYEAHTDYIRCVAVHPTLPYVLSSSDDMLIKLWDWDKGWLEMAEDCLKNAMDLSGLLLLYSSLGDAEGILKLASLAKENGKNNVAFLCLFMLGKLEECLQLLVDSNRIPEAALMARSYLPSKVSEIVAIWRKDLNKVNPKAAESLADPEEYTNLFEDWQVALAVESKVAETRGFFPPALEYVKYADRSHVNLLEEFRNMQMDEDTPLANGDLNHEVEEENGEELHEEGQEEAQDGGQDEADSTDGVVLVNGNEPDEEWGTNTEGNPSA</sequence>
<feature type="non-terminal residue" evidence="6">
    <location>
        <position position="1"/>
    </location>
</feature>
<keyword evidence="7" id="KW-1185">Reference proteome</keyword>
<evidence type="ECO:0000313" key="6">
    <source>
        <dbReference type="EMBL" id="PSS17907.1"/>
    </source>
</evidence>
<dbReference type="AlphaFoldDB" id="A0A2R6QZT6"/>
<keyword evidence="2" id="KW-0677">Repeat</keyword>
<dbReference type="GO" id="GO:0006888">
    <property type="term" value="P:endoplasmic reticulum to Golgi vesicle-mediated transport"/>
    <property type="evidence" value="ECO:0007669"/>
    <property type="project" value="TreeGrafter"/>
</dbReference>
<dbReference type="InterPro" id="IPR015943">
    <property type="entry name" value="WD40/YVTN_repeat-like_dom_sf"/>
</dbReference>
<dbReference type="GO" id="GO:0030126">
    <property type="term" value="C:COPI vesicle coat"/>
    <property type="evidence" value="ECO:0007669"/>
    <property type="project" value="TreeGrafter"/>
</dbReference>
<name>A0A2R6QZT6_ACTCC</name>
<keyword evidence="1 3" id="KW-0853">WD repeat</keyword>
<dbReference type="GO" id="GO:0006890">
    <property type="term" value="P:retrograde vesicle-mediated transport, Golgi to endoplasmic reticulum"/>
    <property type="evidence" value="ECO:0007669"/>
    <property type="project" value="TreeGrafter"/>
</dbReference>
<dbReference type="OMA" id="HWQITHS"/>
<dbReference type="PANTHER" id="PTHR19876:SF68">
    <property type="entry name" value="COATOMER SUBUNIT BETA'-2"/>
    <property type="match status" value="1"/>
</dbReference>
<dbReference type="SMART" id="SM00320">
    <property type="entry name" value="WD40"/>
    <property type="match status" value="3"/>
</dbReference>
<dbReference type="STRING" id="1590841.A0A2R6QZT6"/>
<dbReference type="SUPFAM" id="SSF50978">
    <property type="entry name" value="WD40 repeat-like"/>
    <property type="match status" value="1"/>
</dbReference>
<dbReference type="Pfam" id="PF00400">
    <property type="entry name" value="WD40"/>
    <property type="match status" value="2"/>
</dbReference>
<organism evidence="6 7">
    <name type="scientific">Actinidia chinensis var. chinensis</name>
    <name type="common">Chinese soft-hair kiwi</name>
    <dbReference type="NCBI Taxonomy" id="1590841"/>
    <lineage>
        <taxon>Eukaryota</taxon>
        <taxon>Viridiplantae</taxon>
        <taxon>Streptophyta</taxon>
        <taxon>Embryophyta</taxon>
        <taxon>Tracheophyta</taxon>
        <taxon>Spermatophyta</taxon>
        <taxon>Magnoliopsida</taxon>
        <taxon>eudicotyledons</taxon>
        <taxon>Gunneridae</taxon>
        <taxon>Pentapetalae</taxon>
        <taxon>asterids</taxon>
        <taxon>Ericales</taxon>
        <taxon>Actinidiaceae</taxon>
        <taxon>Actinidia</taxon>
    </lineage>
</organism>
<proteinExistence type="predicted"/>
<gene>
    <name evidence="6" type="ORF">CEY00_Acc12598</name>
</gene>
<dbReference type="Gramene" id="PSS17907">
    <property type="protein sequence ID" value="PSS17907"/>
    <property type="gene ID" value="CEY00_Acc12598"/>
</dbReference>
<dbReference type="InterPro" id="IPR036322">
    <property type="entry name" value="WD40_repeat_dom_sf"/>
</dbReference>
<feature type="compositionally biased region" description="Acidic residues" evidence="4">
    <location>
        <begin position="320"/>
        <end position="334"/>
    </location>
</feature>
<evidence type="ECO:0000256" key="2">
    <source>
        <dbReference type="ARBA" id="ARBA00022737"/>
    </source>
</evidence>
<comment type="caution">
    <text evidence="6">The sequence shown here is derived from an EMBL/GenBank/DDBJ whole genome shotgun (WGS) entry which is preliminary data.</text>
</comment>
<evidence type="ECO:0000256" key="4">
    <source>
        <dbReference type="SAM" id="MobiDB-lite"/>
    </source>
</evidence>
<feature type="domain" description="COPA/B TPR" evidence="5">
    <location>
        <begin position="129"/>
        <end position="223"/>
    </location>
</feature>
<dbReference type="InterPro" id="IPR056176">
    <property type="entry name" value="TPR_COPA_B"/>
</dbReference>
<dbReference type="GO" id="GO:0006891">
    <property type="term" value="P:intra-Golgi vesicle-mediated transport"/>
    <property type="evidence" value="ECO:0007669"/>
    <property type="project" value="TreeGrafter"/>
</dbReference>
<reference evidence="7" key="2">
    <citation type="journal article" date="2018" name="BMC Genomics">
        <title>A manually annotated Actinidia chinensis var. chinensis (kiwifruit) genome highlights the challenges associated with draft genomes and gene prediction in plants.</title>
        <authorList>
            <person name="Pilkington S.M."/>
            <person name="Crowhurst R."/>
            <person name="Hilario E."/>
            <person name="Nardozza S."/>
            <person name="Fraser L."/>
            <person name="Peng Y."/>
            <person name="Gunaseelan K."/>
            <person name="Simpson R."/>
            <person name="Tahir J."/>
            <person name="Deroles S.C."/>
            <person name="Templeton K."/>
            <person name="Luo Z."/>
            <person name="Davy M."/>
            <person name="Cheng C."/>
            <person name="McNeilage M."/>
            <person name="Scaglione D."/>
            <person name="Liu Y."/>
            <person name="Zhang Q."/>
            <person name="Datson P."/>
            <person name="De Silva N."/>
            <person name="Gardiner S.E."/>
            <person name="Bassett H."/>
            <person name="Chagne D."/>
            <person name="McCallum J."/>
            <person name="Dzierzon H."/>
            <person name="Deng C."/>
            <person name="Wang Y.Y."/>
            <person name="Barron L."/>
            <person name="Manako K."/>
            <person name="Bowen J."/>
            <person name="Foster T.M."/>
            <person name="Erridge Z.A."/>
            <person name="Tiffin H."/>
            <person name="Waite C.N."/>
            <person name="Davies K.M."/>
            <person name="Grierson E.P."/>
            <person name="Laing W.A."/>
            <person name="Kirk R."/>
            <person name="Chen X."/>
            <person name="Wood M."/>
            <person name="Montefiori M."/>
            <person name="Brummell D.A."/>
            <person name="Schwinn K.E."/>
            <person name="Catanach A."/>
            <person name="Fullerton C."/>
            <person name="Li D."/>
            <person name="Meiyalaghan S."/>
            <person name="Nieuwenhuizen N."/>
            <person name="Read N."/>
            <person name="Prakash R."/>
            <person name="Hunter D."/>
            <person name="Zhang H."/>
            <person name="McKenzie M."/>
            <person name="Knabel M."/>
            <person name="Harris A."/>
            <person name="Allan A.C."/>
            <person name="Gleave A."/>
            <person name="Chen A."/>
            <person name="Janssen B.J."/>
            <person name="Plunkett B."/>
            <person name="Ampomah-Dwamena C."/>
            <person name="Voogd C."/>
            <person name="Leif D."/>
            <person name="Lafferty D."/>
            <person name="Souleyre E.J.F."/>
            <person name="Varkonyi-Gasic E."/>
            <person name="Gambi F."/>
            <person name="Hanley J."/>
            <person name="Yao J.L."/>
            <person name="Cheung J."/>
            <person name="David K.M."/>
            <person name="Warren B."/>
            <person name="Marsh K."/>
            <person name="Snowden K.C."/>
            <person name="Lin-Wang K."/>
            <person name="Brian L."/>
            <person name="Martinez-Sanchez M."/>
            <person name="Wang M."/>
            <person name="Ileperuma N."/>
            <person name="Macnee N."/>
            <person name="Campin R."/>
            <person name="McAtee P."/>
            <person name="Drummond R.S.M."/>
            <person name="Espley R.V."/>
            <person name="Ireland H.S."/>
            <person name="Wu R."/>
            <person name="Atkinson R.G."/>
            <person name="Karunairetnam S."/>
            <person name="Bulley S."/>
            <person name="Chunkath S."/>
            <person name="Hanley Z."/>
            <person name="Storey R."/>
            <person name="Thrimawithana A.H."/>
            <person name="Thomson S."/>
            <person name="David C."/>
            <person name="Testolin R."/>
            <person name="Huang H."/>
            <person name="Hellens R.P."/>
            <person name="Schaffer R.J."/>
        </authorList>
    </citation>
    <scope>NUCLEOTIDE SEQUENCE [LARGE SCALE GENOMIC DNA]</scope>
    <source>
        <strain evidence="7">cv. Red5</strain>
    </source>
</reference>
<evidence type="ECO:0000259" key="5">
    <source>
        <dbReference type="Pfam" id="PF23953"/>
    </source>
</evidence>
<feature type="region of interest" description="Disordered" evidence="4">
    <location>
        <begin position="309"/>
        <end position="360"/>
    </location>
</feature>